<feature type="transmembrane region" description="Helical" evidence="9">
    <location>
        <begin position="15"/>
        <end position="34"/>
    </location>
</feature>
<evidence type="ECO:0000256" key="1">
    <source>
        <dbReference type="ARBA" id="ARBA00004651"/>
    </source>
</evidence>
<keyword evidence="6 9" id="KW-1133">Transmembrane helix</keyword>
<keyword evidence="13" id="KW-1185">Reference proteome</keyword>
<organism evidence="12 13">
    <name type="scientific">Mesorhizobium dulcispinae</name>
    <dbReference type="NCBI Taxonomy" id="3072316"/>
    <lineage>
        <taxon>Bacteria</taxon>
        <taxon>Pseudomonadati</taxon>
        <taxon>Pseudomonadota</taxon>
        <taxon>Alphaproteobacteria</taxon>
        <taxon>Hyphomicrobiales</taxon>
        <taxon>Phyllobacteriaceae</taxon>
        <taxon>Mesorhizobium</taxon>
    </lineage>
</organism>
<accession>A0ABU4XFU6</accession>
<feature type="transmembrane region" description="Helical" evidence="9">
    <location>
        <begin position="173"/>
        <end position="197"/>
    </location>
</feature>
<dbReference type="InterPro" id="IPR010128">
    <property type="entry name" value="ATPase_T1SS_PrtD-like"/>
</dbReference>
<dbReference type="PROSITE" id="PS50929">
    <property type="entry name" value="ABC_TM1F"/>
    <property type="match status" value="1"/>
</dbReference>
<keyword evidence="5" id="KW-0067">ATP-binding</keyword>
<evidence type="ECO:0000256" key="2">
    <source>
        <dbReference type="ARBA" id="ARBA00005417"/>
    </source>
</evidence>
<dbReference type="InterPro" id="IPR027417">
    <property type="entry name" value="P-loop_NTPase"/>
</dbReference>
<feature type="transmembrane region" description="Helical" evidence="9">
    <location>
        <begin position="209"/>
        <end position="229"/>
    </location>
</feature>
<dbReference type="PANTHER" id="PTHR24221:SF654">
    <property type="entry name" value="ATP-BINDING CASSETTE SUB-FAMILY B MEMBER 6"/>
    <property type="match status" value="1"/>
</dbReference>
<evidence type="ECO:0000256" key="9">
    <source>
        <dbReference type="SAM" id="Phobius"/>
    </source>
</evidence>
<dbReference type="EMBL" id="JAVIIZ010000008">
    <property type="protein sequence ID" value="MDX8473494.1"/>
    <property type="molecule type" value="Genomic_DNA"/>
</dbReference>
<evidence type="ECO:0000259" key="10">
    <source>
        <dbReference type="PROSITE" id="PS50893"/>
    </source>
</evidence>
<comment type="caution">
    <text evidence="12">The sequence shown here is derived from an EMBL/GenBank/DDBJ whole genome shotgun (WGS) entry which is preliminary data.</text>
</comment>
<evidence type="ECO:0000259" key="11">
    <source>
        <dbReference type="PROSITE" id="PS50929"/>
    </source>
</evidence>
<dbReference type="Gene3D" id="3.40.50.300">
    <property type="entry name" value="P-loop containing nucleotide triphosphate hydrolases"/>
    <property type="match status" value="1"/>
</dbReference>
<dbReference type="CDD" id="cd18586">
    <property type="entry name" value="ABC_6TM_PrtD_like"/>
    <property type="match status" value="1"/>
</dbReference>
<dbReference type="SMART" id="SM00382">
    <property type="entry name" value="AAA"/>
    <property type="match status" value="1"/>
</dbReference>
<keyword evidence="7 9" id="KW-0472">Membrane</keyword>
<evidence type="ECO:0000256" key="4">
    <source>
        <dbReference type="ARBA" id="ARBA00022741"/>
    </source>
</evidence>
<dbReference type="Proteomes" id="UP001271780">
    <property type="component" value="Unassembled WGS sequence"/>
</dbReference>
<feature type="region of interest" description="Disordered" evidence="8">
    <location>
        <begin position="38"/>
        <end position="66"/>
    </location>
</feature>
<feature type="transmembrane region" description="Helical" evidence="9">
    <location>
        <begin position="78"/>
        <end position="102"/>
    </location>
</feature>
<dbReference type="PROSITE" id="PS50893">
    <property type="entry name" value="ABC_TRANSPORTER_2"/>
    <property type="match status" value="1"/>
</dbReference>
<comment type="similarity">
    <text evidence="2">Belongs to the ABC transporter superfamily.</text>
</comment>
<dbReference type="InterPro" id="IPR011527">
    <property type="entry name" value="ABC1_TM_dom"/>
</dbReference>
<dbReference type="InterPro" id="IPR047957">
    <property type="entry name" value="ABC_AprD-like_6TM"/>
</dbReference>
<comment type="subcellular location">
    <subcellularLocation>
        <location evidence="1">Cell membrane</location>
        <topology evidence="1">Multi-pass membrane protein</topology>
    </subcellularLocation>
</comment>
<gene>
    <name evidence="12" type="ORF">RFM27_15550</name>
</gene>
<keyword evidence="3 9" id="KW-0812">Transmembrane</keyword>
<dbReference type="NCBIfam" id="TIGR01842">
    <property type="entry name" value="type_I_sec_PrtD"/>
    <property type="match status" value="1"/>
</dbReference>
<feature type="domain" description="ABC transmembrane type-1" evidence="11">
    <location>
        <begin position="176"/>
        <end position="454"/>
    </location>
</feature>
<dbReference type="InterPro" id="IPR017871">
    <property type="entry name" value="ABC_transporter-like_CS"/>
</dbReference>
<protein>
    <submittedName>
        <fullName evidence="12">Type I secretion system permease/ATPase</fullName>
    </submittedName>
</protein>
<evidence type="ECO:0000256" key="3">
    <source>
        <dbReference type="ARBA" id="ARBA00022692"/>
    </source>
</evidence>
<reference evidence="12 13" key="1">
    <citation type="submission" date="2023-08" db="EMBL/GenBank/DDBJ databases">
        <title>Implementing the SeqCode for naming new Mesorhizobium species isolated from Vachellia karroo root nodules.</title>
        <authorList>
            <person name="Van Lill M."/>
        </authorList>
    </citation>
    <scope>NUCLEOTIDE SEQUENCE [LARGE SCALE GENOMIC DNA]</scope>
    <source>
        <strain evidence="12 13">VK23A</strain>
    </source>
</reference>
<evidence type="ECO:0000256" key="6">
    <source>
        <dbReference type="ARBA" id="ARBA00022989"/>
    </source>
</evidence>
<dbReference type="PANTHER" id="PTHR24221">
    <property type="entry name" value="ATP-BINDING CASSETTE SUB-FAMILY B"/>
    <property type="match status" value="1"/>
</dbReference>
<evidence type="ECO:0000313" key="12">
    <source>
        <dbReference type="EMBL" id="MDX8473494.1"/>
    </source>
</evidence>
<feature type="domain" description="ABC transporter" evidence="10">
    <location>
        <begin position="485"/>
        <end position="721"/>
    </location>
</feature>
<dbReference type="PROSITE" id="PS00211">
    <property type="entry name" value="ABC_TRANSPORTER_1"/>
    <property type="match status" value="1"/>
</dbReference>
<dbReference type="Pfam" id="PF00664">
    <property type="entry name" value="ABC_membrane"/>
    <property type="match status" value="1"/>
</dbReference>
<keyword evidence="4" id="KW-0547">Nucleotide-binding</keyword>
<name>A0ABU4XFU6_9HYPH</name>
<dbReference type="InterPro" id="IPR003439">
    <property type="entry name" value="ABC_transporter-like_ATP-bd"/>
</dbReference>
<evidence type="ECO:0000256" key="7">
    <source>
        <dbReference type="ARBA" id="ARBA00023136"/>
    </source>
</evidence>
<dbReference type="InterPro" id="IPR003593">
    <property type="entry name" value="AAA+_ATPase"/>
</dbReference>
<proteinExistence type="inferred from homology"/>
<dbReference type="Gene3D" id="1.20.1560.10">
    <property type="entry name" value="ABC transporter type 1, transmembrane domain"/>
    <property type="match status" value="1"/>
</dbReference>
<evidence type="ECO:0000313" key="13">
    <source>
        <dbReference type="Proteomes" id="UP001271780"/>
    </source>
</evidence>
<dbReference type="SUPFAM" id="SSF90123">
    <property type="entry name" value="ABC transporter transmembrane region"/>
    <property type="match status" value="1"/>
</dbReference>
<sequence length="745" mass="78725">MRKIRPPSPPSSASSTAPVFGTLIVILGAALTAFGARPHRKNSHDETERRRLDLDRAPARRKTSRRAPRRRLVARWRIPAAILLLLAAAVAWTDVIAGWRYFSDPLAWLAGPGALPVLAAVAALGLLMAAFRSARRRRRGDLPGAFANAAAPSSIGEPAPGSELACALRSCKAAFAGVAVFSGVSNILMLTGAMFMLQVYDRVLPSRSVPTLVAMAILAGVLFVGQATIDLVRGRIMTRIGAELDEAVGGRVFTAVSKLPLYIGQQGDGLQPQRDLDGIRTFLSSAGPGTLFDLPWLPFYLAIIWSLHPTLGTTAACGALVLVTLTVATEILTRRPTSAAALSGVKRNSFAEASRRNAEVLAAMGMGKRLHDHWREASREHLTQQQRVSDIVGGFGSFARALRLMLQSAMLGVGAWLVIQGEATSGIIIAGSILAGRALAPVDLAIAHWRNFVAARQSWSRLAKLLARLPQDAQPMALPVPGSNLTVERIAIGAPGAQRIIVQGVEFSLDAGSVLGIIGPSGSGKSSLVRGLVGAWRPLGGRIKLDGAALDQWSSERLGRYIGYLPQDVELFAGTVAANIARFDPAPDPQAIVAAARAAGVHQLIIGLPNGYETQIGEGGTALSAGQRQRVALARALYGDPFLVVLDEPNSNLDSEGETALAGAILATKARGGIVAIVAHRPNILGTVDFLLVMKEGQMQMFGTRESVLSKLMPVPKVVTAGLQPVFKLTPTAEVMSAPDMETGK</sequence>
<feature type="transmembrane region" description="Helical" evidence="9">
    <location>
        <begin position="108"/>
        <end position="131"/>
    </location>
</feature>
<feature type="compositionally biased region" description="Basic and acidic residues" evidence="8">
    <location>
        <begin position="43"/>
        <end position="58"/>
    </location>
</feature>
<dbReference type="SUPFAM" id="SSF52540">
    <property type="entry name" value="P-loop containing nucleoside triphosphate hydrolases"/>
    <property type="match status" value="1"/>
</dbReference>
<dbReference type="InterPro" id="IPR039421">
    <property type="entry name" value="Type_1_exporter"/>
</dbReference>
<dbReference type="InterPro" id="IPR036640">
    <property type="entry name" value="ABC1_TM_sf"/>
</dbReference>
<evidence type="ECO:0000256" key="8">
    <source>
        <dbReference type="SAM" id="MobiDB-lite"/>
    </source>
</evidence>
<evidence type="ECO:0000256" key="5">
    <source>
        <dbReference type="ARBA" id="ARBA00022840"/>
    </source>
</evidence>
<dbReference type="Pfam" id="PF00005">
    <property type="entry name" value="ABC_tran"/>
    <property type="match status" value="1"/>
</dbReference>